<dbReference type="Proteomes" id="UP000010473">
    <property type="component" value="Plasmid pSTA7437.01"/>
</dbReference>
<gene>
    <name evidence="1" type="ordered locus">Sta7437_4643</name>
</gene>
<protein>
    <submittedName>
        <fullName evidence="1">Uncharacterized protein</fullName>
    </submittedName>
</protein>
<accession>K9XZU4</accession>
<proteinExistence type="predicted"/>
<keyword evidence="1" id="KW-0614">Plasmid</keyword>
<keyword evidence="2" id="KW-1185">Reference proteome</keyword>
<dbReference type="HOGENOM" id="CLU_3239897_0_0_3"/>
<geneLocation type="plasmid" evidence="1 2">
    <name>pSTA7437.01</name>
</geneLocation>
<sequence length="43" mass="5099">MEKSVVWMGDSLKQVKSFPEEVKKDIDLIKKRYKTAVERSKEN</sequence>
<dbReference type="RefSeq" id="WP_015212006.1">
    <property type="nucleotide sequence ID" value="NC_019765.1"/>
</dbReference>
<dbReference type="AlphaFoldDB" id="K9XZU4"/>
<organism evidence="1 2">
    <name type="scientific">Stanieria cyanosphaera (strain ATCC 29371 / PCC 7437)</name>
    <dbReference type="NCBI Taxonomy" id="111780"/>
    <lineage>
        <taxon>Bacteria</taxon>
        <taxon>Bacillati</taxon>
        <taxon>Cyanobacteriota</taxon>
        <taxon>Cyanophyceae</taxon>
        <taxon>Pleurocapsales</taxon>
        <taxon>Dermocarpellaceae</taxon>
        <taxon>Stanieria</taxon>
    </lineage>
</organism>
<dbReference type="EMBL" id="CP003654">
    <property type="protein sequence ID" value="AFZ38100.1"/>
    <property type="molecule type" value="Genomic_DNA"/>
</dbReference>
<name>K9XZU4_STAC7</name>
<evidence type="ECO:0000313" key="1">
    <source>
        <dbReference type="EMBL" id="AFZ38100.1"/>
    </source>
</evidence>
<dbReference type="KEGG" id="scs:Sta7437_4643"/>
<evidence type="ECO:0000313" key="2">
    <source>
        <dbReference type="Proteomes" id="UP000010473"/>
    </source>
</evidence>
<reference evidence="2" key="1">
    <citation type="journal article" date="2013" name="Proc. Natl. Acad. Sci. U.S.A.">
        <title>Improving the coverage of the cyanobacterial phylum using diversity-driven genome sequencing.</title>
        <authorList>
            <person name="Shih P.M."/>
            <person name="Wu D."/>
            <person name="Latifi A."/>
            <person name="Axen S.D."/>
            <person name="Fewer D.P."/>
            <person name="Talla E."/>
            <person name="Calteau A."/>
            <person name="Cai F."/>
            <person name="Tandeau de Marsac N."/>
            <person name="Rippka R."/>
            <person name="Herdman M."/>
            <person name="Sivonen K."/>
            <person name="Coursin T."/>
            <person name="Laurent T."/>
            <person name="Goodwin L."/>
            <person name="Nolan M."/>
            <person name="Davenport K.W."/>
            <person name="Han C.S."/>
            <person name="Rubin E.M."/>
            <person name="Eisen J.A."/>
            <person name="Woyke T."/>
            <person name="Gugger M."/>
            <person name="Kerfeld C.A."/>
        </authorList>
    </citation>
    <scope>NUCLEOTIDE SEQUENCE [LARGE SCALE GENOMIC DNA]</scope>
    <source>
        <strain evidence="2">ATCC 29371 / PCC 7437</strain>
        <plasmid evidence="2">Plasmid pSTA7437.01</plasmid>
    </source>
</reference>